<dbReference type="Pfam" id="PF01037">
    <property type="entry name" value="AsnC_trans_reg"/>
    <property type="match status" value="1"/>
</dbReference>
<dbReference type="InterPro" id="IPR011008">
    <property type="entry name" value="Dimeric_a/b-barrel"/>
</dbReference>
<dbReference type="SUPFAM" id="SSF54909">
    <property type="entry name" value="Dimeric alpha+beta barrel"/>
    <property type="match status" value="1"/>
</dbReference>
<evidence type="ECO:0000256" key="1">
    <source>
        <dbReference type="ARBA" id="ARBA00023015"/>
    </source>
</evidence>
<dbReference type="InterPro" id="IPR036388">
    <property type="entry name" value="WH-like_DNA-bd_sf"/>
</dbReference>
<keyword evidence="6" id="KW-1185">Reference proteome</keyword>
<keyword evidence="2" id="KW-0238">DNA-binding</keyword>
<dbReference type="EMBL" id="BNJG01000001">
    <property type="protein sequence ID" value="GHO52746.1"/>
    <property type="molecule type" value="Genomic_DNA"/>
</dbReference>
<evidence type="ECO:0000256" key="2">
    <source>
        <dbReference type="ARBA" id="ARBA00023125"/>
    </source>
</evidence>
<protein>
    <recommendedName>
        <fullName evidence="4">HTH asnC-type domain-containing protein</fullName>
    </recommendedName>
</protein>
<dbReference type="InterPro" id="IPR036390">
    <property type="entry name" value="WH_DNA-bd_sf"/>
</dbReference>
<dbReference type="PANTHER" id="PTHR30154:SF53">
    <property type="entry name" value="HTH-TYPE TRANSCRIPTIONAL REGULATOR LRPC"/>
    <property type="match status" value="1"/>
</dbReference>
<dbReference type="PROSITE" id="PS50956">
    <property type="entry name" value="HTH_ASNC_2"/>
    <property type="match status" value="1"/>
</dbReference>
<evidence type="ECO:0000313" key="5">
    <source>
        <dbReference type="EMBL" id="GHO52746.1"/>
    </source>
</evidence>
<dbReference type="Pfam" id="PF13412">
    <property type="entry name" value="HTH_24"/>
    <property type="match status" value="1"/>
</dbReference>
<reference evidence="5 6" key="1">
    <citation type="journal article" date="2021" name="Int. J. Syst. Evol. Microbiol.">
        <title>Reticulibacter mediterranei gen. nov., sp. nov., within the new family Reticulibacteraceae fam. nov., and Ktedonospora formicarum gen. nov., sp. nov., Ktedonobacter robiniae sp. nov., Dictyobacter formicarum sp. nov. and Dictyobacter arantiisoli sp. nov., belonging to the class Ktedonobacteria.</title>
        <authorList>
            <person name="Yabe S."/>
            <person name="Zheng Y."/>
            <person name="Wang C.M."/>
            <person name="Sakai Y."/>
            <person name="Abe K."/>
            <person name="Yokota A."/>
            <person name="Donadio S."/>
            <person name="Cavaletti L."/>
            <person name="Monciardini P."/>
        </authorList>
    </citation>
    <scope>NUCLEOTIDE SEQUENCE [LARGE SCALE GENOMIC DNA]</scope>
    <source>
        <strain evidence="5 6">SOSP1-30</strain>
    </source>
</reference>
<comment type="caution">
    <text evidence="5">The sequence shown here is derived from an EMBL/GenBank/DDBJ whole genome shotgun (WGS) entry which is preliminary data.</text>
</comment>
<dbReference type="PANTHER" id="PTHR30154">
    <property type="entry name" value="LEUCINE-RESPONSIVE REGULATORY PROTEIN"/>
    <property type="match status" value="1"/>
</dbReference>
<evidence type="ECO:0000313" key="6">
    <source>
        <dbReference type="Proteomes" id="UP000654345"/>
    </source>
</evidence>
<dbReference type="InterPro" id="IPR019887">
    <property type="entry name" value="Tscrpt_reg_AsnC/Lrp_C"/>
</dbReference>
<gene>
    <name evidence="5" type="ORF">KSB_12210</name>
</gene>
<feature type="domain" description="HTH asnC-type" evidence="4">
    <location>
        <begin position="1"/>
        <end position="45"/>
    </location>
</feature>
<dbReference type="SUPFAM" id="SSF46785">
    <property type="entry name" value="Winged helix' DNA-binding domain"/>
    <property type="match status" value="1"/>
</dbReference>
<dbReference type="Proteomes" id="UP000654345">
    <property type="component" value="Unassembled WGS sequence"/>
</dbReference>
<sequence length="123" mass="13106">MSFAAIGREVHLSLSAVAERVRKLEDTGVVTGYHAAVDVTKLGLGIQAILRIAADKEHCQQVAALAERTPEVREGYQITGEDSYLLIIAVRSVEHLGQIVNTFGDLGEVSTSVILGHVGAKAQ</sequence>
<dbReference type="Gene3D" id="3.30.70.920">
    <property type="match status" value="1"/>
</dbReference>
<proteinExistence type="predicted"/>
<evidence type="ECO:0000259" key="4">
    <source>
        <dbReference type="PROSITE" id="PS50956"/>
    </source>
</evidence>
<dbReference type="InterPro" id="IPR019888">
    <property type="entry name" value="Tscrpt_reg_AsnC-like"/>
</dbReference>
<evidence type="ECO:0000256" key="3">
    <source>
        <dbReference type="ARBA" id="ARBA00023163"/>
    </source>
</evidence>
<dbReference type="InterPro" id="IPR000485">
    <property type="entry name" value="AsnC-type_HTH_dom"/>
</dbReference>
<dbReference type="Gene3D" id="1.10.10.10">
    <property type="entry name" value="Winged helix-like DNA-binding domain superfamily/Winged helix DNA-binding domain"/>
    <property type="match status" value="1"/>
</dbReference>
<accession>A0ABQ3UJ45</accession>
<organism evidence="5 6">
    <name type="scientific">Ktedonobacter robiniae</name>
    <dbReference type="NCBI Taxonomy" id="2778365"/>
    <lineage>
        <taxon>Bacteria</taxon>
        <taxon>Bacillati</taxon>
        <taxon>Chloroflexota</taxon>
        <taxon>Ktedonobacteria</taxon>
        <taxon>Ktedonobacterales</taxon>
        <taxon>Ktedonobacteraceae</taxon>
        <taxon>Ktedonobacter</taxon>
    </lineage>
</organism>
<keyword evidence="3" id="KW-0804">Transcription</keyword>
<name>A0ABQ3UJ45_9CHLR</name>
<dbReference type="SMART" id="SM00344">
    <property type="entry name" value="HTH_ASNC"/>
    <property type="match status" value="1"/>
</dbReference>
<keyword evidence="1" id="KW-0805">Transcription regulation</keyword>